<reference evidence="1" key="1">
    <citation type="submission" date="2022-10" db="EMBL/GenBank/DDBJ databases">
        <title>Puccinia triticina Genome sequencing and assembly.</title>
        <authorList>
            <person name="Li C."/>
        </authorList>
    </citation>
    <scope>NUCLEOTIDE SEQUENCE</scope>
    <source>
        <strain evidence="1">Pt15</strain>
    </source>
</reference>
<organism evidence="1 2">
    <name type="scientific">Puccinia triticina</name>
    <dbReference type="NCBI Taxonomy" id="208348"/>
    <lineage>
        <taxon>Eukaryota</taxon>
        <taxon>Fungi</taxon>
        <taxon>Dikarya</taxon>
        <taxon>Basidiomycota</taxon>
        <taxon>Pucciniomycotina</taxon>
        <taxon>Pucciniomycetes</taxon>
        <taxon>Pucciniales</taxon>
        <taxon>Pucciniaceae</taxon>
        <taxon>Puccinia</taxon>
    </lineage>
</organism>
<dbReference type="InterPro" id="IPR015943">
    <property type="entry name" value="WD40/YVTN_repeat-like_dom_sf"/>
</dbReference>
<dbReference type="SUPFAM" id="SSF101908">
    <property type="entry name" value="Putative isomerase YbhE"/>
    <property type="match status" value="1"/>
</dbReference>
<dbReference type="GeneID" id="77805428"/>
<gene>
    <name evidence="1" type="ORF">PtA15_17A418</name>
</gene>
<protein>
    <submittedName>
        <fullName evidence="1">Uncharacterized protein</fullName>
    </submittedName>
</protein>
<dbReference type="EMBL" id="CP110437">
    <property type="protein sequence ID" value="WAQ92936.1"/>
    <property type="molecule type" value="Genomic_DNA"/>
</dbReference>
<proteinExistence type="predicted"/>
<sequence length="251" mass="27339">MHNRQPHNSSVVDYKNHRQGKPLPTILTQRTSIAYCFHDRATCHSAESCQHWSVAFTKAKIRRKSTRPSHARNSAVLAIQDHPSNPHLIYTSLYNGTIRELNLESQQSMEVVDGQALSAKDNIFLSAFEFSNQDRKIWASNTAGGLVHRNRPPDIGLLPPLSFPAIDGFDFSLDLPCRAGPAGPAANNLPALPSSPPLPSSLSNIIHPLLALLAPLTSTPAPCPLASDQQPEAPPDKLSNALPTLMYPSLL</sequence>
<name>A0ABY7D9C1_9BASI</name>
<evidence type="ECO:0000313" key="2">
    <source>
        <dbReference type="Proteomes" id="UP001164743"/>
    </source>
</evidence>
<dbReference type="Gene3D" id="2.130.10.10">
    <property type="entry name" value="YVTN repeat-like/Quinoprotein amine dehydrogenase"/>
    <property type="match status" value="1"/>
</dbReference>
<dbReference type="RefSeq" id="XP_053028491.1">
    <property type="nucleotide sequence ID" value="XM_053164533.1"/>
</dbReference>
<accession>A0ABY7D9C1</accession>
<dbReference type="Proteomes" id="UP001164743">
    <property type="component" value="Chromosome 17A"/>
</dbReference>
<evidence type="ECO:0000313" key="1">
    <source>
        <dbReference type="EMBL" id="WAQ92936.1"/>
    </source>
</evidence>
<keyword evidence="2" id="KW-1185">Reference proteome</keyword>